<dbReference type="Proteomes" id="UP001459277">
    <property type="component" value="Unassembled WGS sequence"/>
</dbReference>
<keyword evidence="2" id="KW-1185">Reference proteome</keyword>
<gene>
    <name evidence="1" type="ORF">SO802_032310</name>
</gene>
<dbReference type="AlphaFoldDB" id="A0AAW2BR17"/>
<proteinExistence type="predicted"/>
<organism evidence="1 2">
    <name type="scientific">Lithocarpus litseifolius</name>
    <dbReference type="NCBI Taxonomy" id="425828"/>
    <lineage>
        <taxon>Eukaryota</taxon>
        <taxon>Viridiplantae</taxon>
        <taxon>Streptophyta</taxon>
        <taxon>Embryophyta</taxon>
        <taxon>Tracheophyta</taxon>
        <taxon>Spermatophyta</taxon>
        <taxon>Magnoliopsida</taxon>
        <taxon>eudicotyledons</taxon>
        <taxon>Gunneridae</taxon>
        <taxon>Pentapetalae</taxon>
        <taxon>rosids</taxon>
        <taxon>fabids</taxon>
        <taxon>Fagales</taxon>
        <taxon>Fagaceae</taxon>
        <taxon>Lithocarpus</taxon>
    </lineage>
</organism>
<evidence type="ECO:0000313" key="1">
    <source>
        <dbReference type="EMBL" id="KAK9987359.1"/>
    </source>
</evidence>
<evidence type="ECO:0008006" key="3">
    <source>
        <dbReference type="Google" id="ProtNLM"/>
    </source>
</evidence>
<sequence length="138" mass="16315">MLIVTKSCVQLRNYLKCSLKLWDIGKYVISFTLCFKNYSTTRDADPMWLFHRNCHFSNFFDVVQYVIEEGKNLERFAMLTQTIWYRRNQIRATKTSLNHRSFPKLCKLSKTFIRSLPVIDLPLHTILGLGCVHLQSHL</sequence>
<protein>
    <recommendedName>
        <fullName evidence="3">Maturase K</fullName>
    </recommendedName>
</protein>
<accession>A0AAW2BR17</accession>
<reference evidence="1 2" key="1">
    <citation type="submission" date="2024-01" db="EMBL/GenBank/DDBJ databases">
        <title>A telomere-to-telomere, gap-free genome of sweet tea (Lithocarpus litseifolius).</title>
        <authorList>
            <person name="Zhou J."/>
        </authorList>
    </citation>
    <scope>NUCLEOTIDE SEQUENCE [LARGE SCALE GENOMIC DNA]</scope>
    <source>
        <strain evidence="1">Zhou-2022a</strain>
        <tissue evidence="1">Leaf</tissue>
    </source>
</reference>
<evidence type="ECO:0000313" key="2">
    <source>
        <dbReference type="Proteomes" id="UP001459277"/>
    </source>
</evidence>
<comment type="caution">
    <text evidence="1">The sequence shown here is derived from an EMBL/GenBank/DDBJ whole genome shotgun (WGS) entry which is preliminary data.</text>
</comment>
<dbReference type="EMBL" id="JAZDWU010000011">
    <property type="protein sequence ID" value="KAK9987359.1"/>
    <property type="molecule type" value="Genomic_DNA"/>
</dbReference>
<name>A0AAW2BR17_9ROSI</name>